<protein>
    <submittedName>
        <fullName evidence="4">EamA-like transporter family protein</fullName>
    </submittedName>
</protein>
<feature type="transmembrane region" description="Helical" evidence="2">
    <location>
        <begin position="246"/>
        <end position="266"/>
    </location>
</feature>
<feature type="transmembrane region" description="Helical" evidence="2">
    <location>
        <begin position="185"/>
        <end position="205"/>
    </location>
</feature>
<evidence type="ECO:0000256" key="1">
    <source>
        <dbReference type="ARBA" id="ARBA00007362"/>
    </source>
</evidence>
<feature type="transmembrane region" description="Helical" evidence="2">
    <location>
        <begin position="39"/>
        <end position="60"/>
    </location>
</feature>
<dbReference type="SUPFAM" id="SSF103481">
    <property type="entry name" value="Multidrug resistance efflux transporter EmrE"/>
    <property type="match status" value="2"/>
</dbReference>
<keyword evidence="2" id="KW-0812">Transmembrane</keyword>
<sequence>MKDQDHTKLPTGRDIPFLFLGVIGIGSSGPIIAKSTMPIPTLIFWRNLVGALVMLPFALARGEWKTATQRNAIRWSVLAGVLLATHFICFFWAMKLTSVATGTALTATQPIFAALFIKLTGGHIPNKSIGGMVIAFFSVVLITGVDLNLSVRAFQGDMLAVFGGAVGAAYMMIGARVQREISTSTFTTICFATCAVLIFPVAILSNSALTGFSTAEWILLAGLILGAQFLGHTLFNFTLKRVSPAVVSLVVFFEVPVSAILAYIWLGQQPPSGTIPGIIGLLFGCTLFVLRSNKSSSVNEIK</sequence>
<evidence type="ECO:0000256" key="2">
    <source>
        <dbReference type="SAM" id="Phobius"/>
    </source>
</evidence>
<dbReference type="EMBL" id="CP016771">
    <property type="protein sequence ID" value="ASY12965.1"/>
    <property type="molecule type" value="Genomic_DNA"/>
</dbReference>
<feature type="transmembrane region" description="Helical" evidence="2">
    <location>
        <begin position="272"/>
        <end position="290"/>
    </location>
</feature>
<feature type="transmembrane region" description="Helical" evidence="2">
    <location>
        <begin position="99"/>
        <end position="117"/>
    </location>
</feature>
<feature type="transmembrane region" description="Helical" evidence="2">
    <location>
        <begin position="217"/>
        <end position="239"/>
    </location>
</feature>
<gene>
    <name evidence="4" type="ORF">B1s21160_01095</name>
</gene>
<feature type="domain" description="EamA" evidence="3">
    <location>
        <begin position="156"/>
        <end position="289"/>
    </location>
</feature>
<feature type="transmembrane region" description="Helical" evidence="2">
    <location>
        <begin position="15"/>
        <end position="33"/>
    </location>
</feature>
<dbReference type="GO" id="GO:0016020">
    <property type="term" value="C:membrane"/>
    <property type="evidence" value="ECO:0007669"/>
    <property type="project" value="InterPro"/>
</dbReference>
<feature type="transmembrane region" description="Helical" evidence="2">
    <location>
        <begin position="72"/>
        <end position="93"/>
    </location>
</feature>
<dbReference type="PANTHER" id="PTHR22911">
    <property type="entry name" value="ACYL-MALONYL CONDENSING ENZYME-RELATED"/>
    <property type="match status" value="1"/>
</dbReference>
<evidence type="ECO:0000313" key="5">
    <source>
        <dbReference type="Proteomes" id="UP000217171"/>
    </source>
</evidence>
<dbReference type="AlphaFoldDB" id="A0A249K8B3"/>
<feature type="domain" description="EamA" evidence="3">
    <location>
        <begin position="17"/>
        <end position="143"/>
    </location>
</feature>
<dbReference type="InterPro" id="IPR037185">
    <property type="entry name" value="EmrE-like"/>
</dbReference>
<dbReference type="InterPro" id="IPR000620">
    <property type="entry name" value="EamA_dom"/>
</dbReference>
<evidence type="ECO:0000313" key="4">
    <source>
        <dbReference type="EMBL" id="ASY12965.1"/>
    </source>
</evidence>
<feature type="transmembrane region" description="Helical" evidence="2">
    <location>
        <begin position="129"/>
        <end position="147"/>
    </location>
</feature>
<name>A0A249K8B3_9ACTN</name>
<organism evidence="4 5">
    <name type="scientific">Candidatus Nanopelagicus hibericus</name>
    <dbReference type="NCBI Taxonomy" id="1884915"/>
    <lineage>
        <taxon>Bacteria</taxon>
        <taxon>Bacillati</taxon>
        <taxon>Actinomycetota</taxon>
        <taxon>Actinomycetes</taxon>
        <taxon>Candidatus Nanopelagicales</taxon>
        <taxon>Candidatus Nanopelagicaceae</taxon>
        <taxon>Candidatus Nanopelagicus</taxon>
    </lineage>
</organism>
<proteinExistence type="inferred from homology"/>
<keyword evidence="2" id="KW-1133">Transmembrane helix</keyword>
<dbReference type="Pfam" id="PF00892">
    <property type="entry name" value="EamA"/>
    <property type="match status" value="2"/>
</dbReference>
<dbReference type="OrthoDB" id="5242788at2"/>
<reference evidence="4 5" key="1">
    <citation type="submission" date="2016-07" db="EMBL/GenBank/DDBJ databases">
        <title>High microdiversification within the ubiquitous acI lineage of Actinobacteria.</title>
        <authorList>
            <person name="Neuenschwander S.M."/>
            <person name="Salcher M."/>
            <person name="Ghai R."/>
            <person name="Pernthaler J."/>
        </authorList>
    </citation>
    <scope>NUCLEOTIDE SEQUENCE [LARGE SCALE GENOMIC DNA]</scope>
    <source>
        <strain evidence="4">MMS-21-160</strain>
    </source>
</reference>
<dbReference type="KEGG" id="nhi:B1s21160_01095"/>
<keyword evidence="5" id="KW-1185">Reference proteome</keyword>
<dbReference type="RefSeq" id="WP_095672054.1">
    <property type="nucleotide sequence ID" value="NZ_CP016771.1"/>
</dbReference>
<keyword evidence="2" id="KW-0472">Membrane</keyword>
<dbReference type="PANTHER" id="PTHR22911:SF76">
    <property type="entry name" value="EAMA DOMAIN-CONTAINING PROTEIN"/>
    <property type="match status" value="1"/>
</dbReference>
<accession>A0A249K8B3</accession>
<evidence type="ECO:0000259" key="3">
    <source>
        <dbReference type="Pfam" id="PF00892"/>
    </source>
</evidence>
<feature type="transmembrane region" description="Helical" evidence="2">
    <location>
        <begin position="153"/>
        <end position="173"/>
    </location>
</feature>
<dbReference type="Proteomes" id="UP000217171">
    <property type="component" value="Chromosome"/>
</dbReference>
<comment type="similarity">
    <text evidence="1">Belongs to the EamA transporter family.</text>
</comment>